<gene>
    <name evidence="2" type="ORF">LX69_02824</name>
</gene>
<dbReference type="EMBL" id="QKZK01000029">
    <property type="protein sequence ID" value="PZX12868.1"/>
    <property type="molecule type" value="Genomic_DNA"/>
</dbReference>
<dbReference type="AlphaFoldDB" id="A0A2W7MXZ5"/>
<dbReference type="Proteomes" id="UP000249239">
    <property type="component" value="Unassembled WGS sequence"/>
</dbReference>
<dbReference type="RefSeq" id="WP_170124398.1">
    <property type="nucleotide sequence ID" value="NZ_QKZK01000029.1"/>
</dbReference>
<comment type="caution">
    <text evidence="2">The sequence shown here is derived from an EMBL/GenBank/DDBJ whole genome shotgun (WGS) entry which is preliminary data.</text>
</comment>
<keyword evidence="3" id="KW-1185">Reference proteome</keyword>
<protein>
    <submittedName>
        <fullName evidence="2">Uncharacterized protein</fullName>
    </submittedName>
</protein>
<evidence type="ECO:0000256" key="1">
    <source>
        <dbReference type="SAM" id="MobiDB-lite"/>
    </source>
</evidence>
<reference evidence="2 3" key="1">
    <citation type="submission" date="2018-06" db="EMBL/GenBank/DDBJ databases">
        <title>Genomic Encyclopedia of Archaeal and Bacterial Type Strains, Phase II (KMG-II): from individual species to whole genera.</title>
        <authorList>
            <person name="Goeker M."/>
        </authorList>
    </citation>
    <scope>NUCLEOTIDE SEQUENCE [LARGE SCALE GENOMIC DNA]</scope>
    <source>
        <strain evidence="2 3">DSM 6779</strain>
    </source>
</reference>
<proteinExistence type="predicted"/>
<sequence length="86" mass="9897">MKSKIFEVPTELLAEFSELLSENELVNEIQGSTEDDEIIIEVSYSAKQKAAIHELEDWLEDALDELDEEDEDEDEDSDDDDESEDE</sequence>
<name>A0A2W7MXZ5_9BACT</name>
<feature type="region of interest" description="Disordered" evidence="1">
    <location>
        <begin position="62"/>
        <end position="86"/>
    </location>
</feature>
<organism evidence="2 3">
    <name type="scientific">Breznakibacter xylanolyticus</name>
    <dbReference type="NCBI Taxonomy" id="990"/>
    <lineage>
        <taxon>Bacteria</taxon>
        <taxon>Pseudomonadati</taxon>
        <taxon>Bacteroidota</taxon>
        <taxon>Bacteroidia</taxon>
        <taxon>Marinilabiliales</taxon>
        <taxon>Marinilabiliaceae</taxon>
        <taxon>Breznakibacter</taxon>
    </lineage>
</organism>
<evidence type="ECO:0000313" key="3">
    <source>
        <dbReference type="Proteomes" id="UP000249239"/>
    </source>
</evidence>
<accession>A0A2W7MXZ5</accession>
<evidence type="ECO:0000313" key="2">
    <source>
        <dbReference type="EMBL" id="PZX12868.1"/>
    </source>
</evidence>